<dbReference type="InterPro" id="IPR037523">
    <property type="entry name" value="VOC_core"/>
</dbReference>
<feature type="domain" description="VOC" evidence="1">
    <location>
        <begin position="3"/>
        <end position="119"/>
    </location>
</feature>
<evidence type="ECO:0000313" key="3">
    <source>
        <dbReference type="Proteomes" id="UP000199045"/>
    </source>
</evidence>
<organism evidence="2 3">
    <name type="scientific">Chitinophaga filiformis</name>
    <name type="common">Myxococcus filiformis</name>
    <name type="synonym">Flexibacter filiformis</name>
    <dbReference type="NCBI Taxonomy" id="104663"/>
    <lineage>
        <taxon>Bacteria</taxon>
        <taxon>Pseudomonadati</taxon>
        <taxon>Bacteroidota</taxon>
        <taxon>Chitinophagia</taxon>
        <taxon>Chitinophagales</taxon>
        <taxon>Chitinophagaceae</taxon>
        <taxon>Chitinophaga</taxon>
    </lineage>
</organism>
<dbReference type="SUPFAM" id="SSF54593">
    <property type="entry name" value="Glyoxalase/Bleomycin resistance protein/Dihydroxybiphenyl dioxygenase"/>
    <property type="match status" value="1"/>
</dbReference>
<dbReference type="Pfam" id="PF00903">
    <property type="entry name" value="Glyoxalase"/>
    <property type="match status" value="1"/>
</dbReference>
<name>A0A1G7RWA5_CHIFI</name>
<reference evidence="2 3" key="1">
    <citation type="submission" date="2016-10" db="EMBL/GenBank/DDBJ databases">
        <authorList>
            <person name="de Groot N.N."/>
        </authorList>
    </citation>
    <scope>NUCLEOTIDE SEQUENCE [LARGE SCALE GENOMIC DNA]</scope>
    <source>
        <strain evidence="2 3">DSM 527</strain>
    </source>
</reference>
<dbReference type="CDD" id="cd06587">
    <property type="entry name" value="VOC"/>
    <property type="match status" value="1"/>
</dbReference>
<dbReference type="Gene3D" id="3.10.180.10">
    <property type="entry name" value="2,3-Dihydroxybiphenyl 1,2-Dioxygenase, domain 1"/>
    <property type="match status" value="1"/>
</dbReference>
<dbReference type="Proteomes" id="UP000199045">
    <property type="component" value="Unassembled WGS sequence"/>
</dbReference>
<dbReference type="STRING" id="104663.SAMN04488121_103641"/>
<dbReference type="EMBL" id="FNBN01000003">
    <property type="protein sequence ID" value="SDG15055.1"/>
    <property type="molecule type" value="Genomic_DNA"/>
</dbReference>
<evidence type="ECO:0000313" key="2">
    <source>
        <dbReference type="EMBL" id="SDG15055.1"/>
    </source>
</evidence>
<sequence>MRKLEFASLQVRDLATSKEFYTTKLGFEEAGIPNPEACIFRYNKGEASFAIRTPIANLEGKELGIGTSLWFAIDEEIEDLQARLLAKDVTLLGPVRETPFGKILVAKDPDGYNITFLKSN</sequence>
<keyword evidence="2" id="KW-0560">Oxidoreductase</keyword>
<evidence type="ECO:0000259" key="1">
    <source>
        <dbReference type="PROSITE" id="PS51819"/>
    </source>
</evidence>
<dbReference type="InterPro" id="IPR004360">
    <property type="entry name" value="Glyas_Fos-R_dOase_dom"/>
</dbReference>
<dbReference type="PROSITE" id="PS51819">
    <property type="entry name" value="VOC"/>
    <property type="match status" value="1"/>
</dbReference>
<dbReference type="AlphaFoldDB" id="A0A1G7RWA5"/>
<proteinExistence type="predicted"/>
<dbReference type="GO" id="GO:0051213">
    <property type="term" value="F:dioxygenase activity"/>
    <property type="evidence" value="ECO:0007669"/>
    <property type="project" value="UniProtKB-KW"/>
</dbReference>
<accession>A0A1G7RWA5</accession>
<dbReference type="OrthoDB" id="9796521at2"/>
<dbReference type="RefSeq" id="WP_089833329.1">
    <property type="nucleotide sequence ID" value="NZ_FNBN01000003.1"/>
</dbReference>
<dbReference type="InterPro" id="IPR029068">
    <property type="entry name" value="Glyas_Bleomycin-R_OHBP_Dase"/>
</dbReference>
<keyword evidence="2" id="KW-0223">Dioxygenase</keyword>
<gene>
    <name evidence="2" type="ORF">SAMN04488121_103641</name>
</gene>
<protein>
    <submittedName>
        <fullName evidence="2">Catechol 2,3-dioxygenase</fullName>
    </submittedName>
</protein>